<dbReference type="AlphaFoldDB" id="A0A3M0IHB3"/>
<dbReference type="GO" id="GO:0005829">
    <property type="term" value="C:cytosol"/>
    <property type="evidence" value="ECO:0007669"/>
    <property type="project" value="TreeGrafter"/>
</dbReference>
<dbReference type="Proteomes" id="UP000269221">
    <property type="component" value="Unassembled WGS sequence"/>
</dbReference>
<feature type="domain" description="GST C-terminal" evidence="17">
    <location>
        <begin position="62"/>
        <end position="195"/>
    </location>
</feature>
<evidence type="ECO:0000256" key="4">
    <source>
        <dbReference type="ARBA" id="ARBA00018335"/>
    </source>
</evidence>
<dbReference type="FunFam" id="1.10.730.10:FF:000010">
    <property type="entry name" value="methionine--tRNA ligase, cytoplasmic"/>
    <property type="match status" value="1"/>
</dbReference>
<dbReference type="SUPFAM" id="SSF47323">
    <property type="entry name" value="Anticodon-binding domain of a subclass of class I aminoacyl-tRNA synthetases"/>
    <property type="match status" value="1"/>
</dbReference>
<dbReference type="Gene3D" id="1.10.287.10">
    <property type="entry name" value="S15/NS1, RNA-binding"/>
    <property type="match status" value="1"/>
</dbReference>
<evidence type="ECO:0000256" key="1">
    <source>
        <dbReference type="ARBA" id="ARBA00004496"/>
    </source>
</evidence>
<dbReference type="STRING" id="333673.A0A3M0IHB3"/>
<dbReference type="InterPro" id="IPR014758">
    <property type="entry name" value="Met-tRNA_synth"/>
</dbReference>
<protein>
    <recommendedName>
        <fullName evidence="4">Methionine--tRNA ligase, cytoplasmic</fullName>
        <ecNumber evidence="3">6.1.1.10</ecNumber>
    </recommendedName>
    <alternativeName>
        <fullName evidence="12">Methionyl-tRNA synthetase</fullName>
    </alternativeName>
</protein>
<evidence type="ECO:0000259" key="17">
    <source>
        <dbReference type="PROSITE" id="PS50405"/>
    </source>
</evidence>
<dbReference type="PRINTS" id="PR01041">
    <property type="entry name" value="TRNASYNTHMET"/>
</dbReference>
<dbReference type="InterPro" id="IPR001412">
    <property type="entry name" value="aa-tRNA-synth_I_CS"/>
</dbReference>
<dbReference type="InterPro" id="IPR041598">
    <property type="entry name" value="MARS_N"/>
</dbReference>
<comment type="catalytic activity">
    <reaction evidence="13">
        <text>tRNA(Met) + L-methionine + ATP = L-methionyl-tRNA(Met) + AMP + diphosphate</text>
        <dbReference type="Rhea" id="RHEA:13481"/>
        <dbReference type="Rhea" id="RHEA-COMP:9667"/>
        <dbReference type="Rhea" id="RHEA-COMP:9698"/>
        <dbReference type="ChEBI" id="CHEBI:30616"/>
        <dbReference type="ChEBI" id="CHEBI:33019"/>
        <dbReference type="ChEBI" id="CHEBI:57844"/>
        <dbReference type="ChEBI" id="CHEBI:78442"/>
        <dbReference type="ChEBI" id="CHEBI:78530"/>
        <dbReference type="ChEBI" id="CHEBI:456215"/>
        <dbReference type="EC" id="6.1.1.10"/>
    </reaction>
</comment>
<keyword evidence="6 14" id="KW-0436">Ligase</keyword>
<feature type="compositionally biased region" description="Pro residues" evidence="16">
    <location>
        <begin position="835"/>
        <end position="846"/>
    </location>
</feature>
<evidence type="ECO:0000256" key="3">
    <source>
        <dbReference type="ARBA" id="ARBA00012838"/>
    </source>
</evidence>
<dbReference type="CDD" id="cd00814">
    <property type="entry name" value="MetRS_core"/>
    <property type="match status" value="1"/>
</dbReference>
<dbReference type="PANTHER" id="PTHR45765">
    <property type="entry name" value="METHIONINE--TRNA LIGASE"/>
    <property type="match status" value="1"/>
</dbReference>
<dbReference type="HAMAP" id="MF_00098">
    <property type="entry name" value="Met_tRNA_synth_type1"/>
    <property type="match status" value="1"/>
</dbReference>
<dbReference type="CDD" id="cd07957">
    <property type="entry name" value="Anticodon_Ia_Met"/>
    <property type="match status" value="1"/>
</dbReference>
<dbReference type="Pfam" id="PF18485">
    <property type="entry name" value="GST_N_5"/>
    <property type="match status" value="1"/>
</dbReference>
<dbReference type="Gene3D" id="2.20.28.20">
    <property type="entry name" value="Methionyl-tRNA synthetase, Zn-domain"/>
    <property type="match status" value="1"/>
</dbReference>
<dbReference type="PROSITE" id="PS00178">
    <property type="entry name" value="AA_TRNA_LIGASE_I"/>
    <property type="match status" value="1"/>
</dbReference>
<keyword evidence="10 14" id="KW-0648">Protein biosynthesis</keyword>
<evidence type="ECO:0000313" key="19">
    <source>
        <dbReference type="EMBL" id="RMB88145.1"/>
    </source>
</evidence>
<evidence type="ECO:0000256" key="8">
    <source>
        <dbReference type="ARBA" id="ARBA00022840"/>
    </source>
</evidence>
<dbReference type="Pfam" id="PF19303">
    <property type="entry name" value="Anticodon_3"/>
    <property type="match status" value="1"/>
</dbReference>
<dbReference type="InterPro" id="IPR009068">
    <property type="entry name" value="uS15_NS1_RNA-bd_sf"/>
</dbReference>
<evidence type="ECO:0000256" key="15">
    <source>
        <dbReference type="SAM" id="Coils"/>
    </source>
</evidence>
<dbReference type="SUPFAM" id="SSF47060">
    <property type="entry name" value="S15/NS1 RNA-binding domain"/>
    <property type="match status" value="1"/>
</dbReference>
<dbReference type="InterPro" id="IPR010987">
    <property type="entry name" value="Glutathione-S-Trfase_C-like"/>
</dbReference>
<dbReference type="InterPro" id="IPR009080">
    <property type="entry name" value="tRNAsynth_Ia_anticodon-bd"/>
</dbReference>
<keyword evidence="11 14" id="KW-0030">Aminoacyl-tRNA synthetase</keyword>
<evidence type="ECO:0000256" key="11">
    <source>
        <dbReference type="ARBA" id="ARBA00023146"/>
    </source>
</evidence>
<keyword evidence="7 14" id="KW-0547">Nucleotide-binding</keyword>
<keyword evidence="15" id="KW-0175">Coiled coil</keyword>
<dbReference type="GO" id="GO:0017101">
    <property type="term" value="C:aminoacyl-tRNA synthetase multienzyme complex"/>
    <property type="evidence" value="ECO:0007669"/>
    <property type="project" value="UniProtKB-ARBA"/>
</dbReference>
<comment type="subcellular location">
    <subcellularLocation>
        <location evidence="1">Cytoplasm</location>
    </subcellularLocation>
</comment>
<keyword evidence="9" id="KW-0694">RNA-binding</keyword>
<feature type="coiled-coil region" evidence="15">
    <location>
        <begin position="858"/>
        <end position="895"/>
    </location>
</feature>
<dbReference type="EMBL" id="QRBI01000350">
    <property type="protein sequence ID" value="RMB88145.1"/>
    <property type="molecule type" value="Genomic_DNA"/>
</dbReference>
<dbReference type="OrthoDB" id="5844513at2759"/>
<evidence type="ECO:0000256" key="7">
    <source>
        <dbReference type="ARBA" id="ARBA00022741"/>
    </source>
</evidence>
<dbReference type="InterPro" id="IPR029038">
    <property type="entry name" value="MetRS_Zn"/>
</dbReference>
<dbReference type="InterPro" id="IPR014729">
    <property type="entry name" value="Rossmann-like_a/b/a_fold"/>
</dbReference>
<dbReference type="GO" id="GO:0003723">
    <property type="term" value="F:RNA binding"/>
    <property type="evidence" value="ECO:0007669"/>
    <property type="project" value="UniProtKB-KW"/>
</dbReference>
<dbReference type="InterPro" id="IPR015413">
    <property type="entry name" value="Methionyl/Leucyl_tRNA_Synth"/>
</dbReference>
<accession>A0A3M0IHB3</accession>
<dbReference type="GO" id="GO:0004825">
    <property type="term" value="F:methionine-tRNA ligase activity"/>
    <property type="evidence" value="ECO:0007669"/>
    <property type="project" value="UniProtKB-EC"/>
</dbReference>
<dbReference type="CDD" id="cd00939">
    <property type="entry name" value="MetRS_RNA"/>
    <property type="match status" value="1"/>
</dbReference>
<comment type="similarity">
    <text evidence="2 14">Belongs to the class-I aminoacyl-tRNA synthetase family.</text>
</comment>
<dbReference type="Pfam" id="PF09334">
    <property type="entry name" value="tRNA-synt_1g"/>
    <property type="match status" value="1"/>
</dbReference>
<dbReference type="GO" id="GO:0005524">
    <property type="term" value="F:ATP binding"/>
    <property type="evidence" value="ECO:0007669"/>
    <property type="project" value="UniProtKB-KW"/>
</dbReference>
<evidence type="ECO:0000256" key="13">
    <source>
        <dbReference type="ARBA" id="ARBA00047364"/>
    </source>
</evidence>
<keyword evidence="5" id="KW-0963">Cytoplasm</keyword>
<evidence type="ECO:0000256" key="5">
    <source>
        <dbReference type="ARBA" id="ARBA00022490"/>
    </source>
</evidence>
<reference evidence="19 20" key="1">
    <citation type="submission" date="2018-07" db="EMBL/GenBank/DDBJ databases">
        <title>A high quality draft genome assembly of the barn swallow (H. rustica rustica).</title>
        <authorList>
            <person name="Formenti G."/>
            <person name="Chiara M."/>
            <person name="Poveda L."/>
            <person name="Francoijs K.-J."/>
            <person name="Bonisoli-Alquati A."/>
            <person name="Canova L."/>
            <person name="Gianfranceschi L."/>
            <person name="Horner D.S."/>
            <person name="Saino N."/>
        </authorList>
    </citation>
    <scope>NUCLEOTIDE SEQUENCE [LARGE SCALE GENOMIC DNA]</scope>
    <source>
        <strain evidence="19">Chelidonia</strain>
        <tissue evidence="19">Blood</tissue>
    </source>
</reference>
<feature type="compositionally biased region" description="Gly residues" evidence="16">
    <location>
        <begin position="201"/>
        <end position="213"/>
    </location>
</feature>
<organism evidence="19 20">
    <name type="scientific">Hirundo rustica rustica</name>
    <dbReference type="NCBI Taxonomy" id="333673"/>
    <lineage>
        <taxon>Eukaryota</taxon>
        <taxon>Metazoa</taxon>
        <taxon>Chordata</taxon>
        <taxon>Craniata</taxon>
        <taxon>Vertebrata</taxon>
        <taxon>Euteleostomi</taxon>
        <taxon>Archelosauria</taxon>
        <taxon>Archosauria</taxon>
        <taxon>Dinosauria</taxon>
        <taxon>Saurischia</taxon>
        <taxon>Theropoda</taxon>
        <taxon>Coelurosauria</taxon>
        <taxon>Aves</taxon>
        <taxon>Neognathae</taxon>
        <taxon>Neoaves</taxon>
        <taxon>Telluraves</taxon>
        <taxon>Australaves</taxon>
        <taxon>Passeriformes</taxon>
        <taxon>Sylvioidea</taxon>
        <taxon>Hirundinidae</taxon>
        <taxon>Hirundo</taxon>
    </lineage>
</organism>
<dbReference type="PANTHER" id="PTHR45765:SF1">
    <property type="entry name" value="METHIONINE--TRNA LIGASE, CYTOPLASMIC"/>
    <property type="match status" value="1"/>
</dbReference>
<gene>
    <name evidence="19" type="ORF">DUI87_35481</name>
</gene>
<evidence type="ECO:0000256" key="14">
    <source>
        <dbReference type="RuleBase" id="RU363039"/>
    </source>
</evidence>
<dbReference type="Pfam" id="PF00458">
    <property type="entry name" value="WHEP-TRS"/>
    <property type="match status" value="1"/>
</dbReference>
<dbReference type="InterPro" id="IPR036282">
    <property type="entry name" value="Glutathione-S-Trfase_C_sf"/>
</dbReference>
<dbReference type="SUPFAM" id="SSF47616">
    <property type="entry name" value="GST C-terminal domain-like"/>
    <property type="match status" value="1"/>
</dbReference>
<evidence type="ECO:0000256" key="2">
    <source>
        <dbReference type="ARBA" id="ARBA00005594"/>
    </source>
</evidence>
<dbReference type="SMART" id="SM00991">
    <property type="entry name" value="WHEP-TRS"/>
    <property type="match status" value="1"/>
</dbReference>
<feature type="region of interest" description="Disordered" evidence="16">
    <location>
        <begin position="825"/>
        <end position="852"/>
    </location>
</feature>
<dbReference type="InterPro" id="IPR023458">
    <property type="entry name" value="Met-tRNA_ligase_1"/>
</dbReference>
<dbReference type="PROSITE" id="PS50405">
    <property type="entry name" value="GST_CTER"/>
    <property type="match status" value="1"/>
</dbReference>
<proteinExistence type="inferred from homology"/>
<dbReference type="GO" id="GO:0006431">
    <property type="term" value="P:methionyl-tRNA aminoacylation"/>
    <property type="evidence" value="ECO:0007669"/>
    <property type="project" value="InterPro"/>
</dbReference>
<evidence type="ECO:0000256" key="9">
    <source>
        <dbReference type="ARBA" id="ARBA00022884"/>
    </source>
</evidence>
<dbReference type="Gene3D" id="1.20.1050.10">
    <property type="match status" value="1"/>
</dbReference>
<name>A0A3M0IHB3_HIRRU</name>
<evidence type="ECO:0000256" key="10">
    <source>
        <dbReference type="ARBA" id="ARBA00022917"/>
    </source>
</evidence>
<evidence type="ECO:0000256" key="16">
    <source>
        <dbReference type="SAM" id="MobiDB-lite"/>
    </source>
</evidence>
<comment type="caution">
    <text evidence="19">The sequence shown here is derived from an EMBL/GenBank/DDBJ whole genome shotgun (WGS) entry which is preliminary data.</text>
</comment>
<sequence length="916" mass="100858">MLLRVPPGAPAALKVLAAAGAAPAPVRPHLGDPAEGPELELDSGTVLFSANAICQYFYLCRGEEPTDLTTQWLEWEATELQPAVVAALYLRLVQGRAGPDALGLLQHLLAHLEQHLARSGTAHLAGDAVSVADVVVWGSLFPVLQDDTSLPSELQVLRSWFRAMSLWEPCRDAAALLPEAPRELRAHLARRPPPLPTPQGARGGVPAGRGRLAGAGAARRSPGSPQDEEGPERAPSDADVAAAVEMWARGPAALPPPRQPRAPVLPVEGERNVLITSALPYVNNVPHLGNIIGCVLSADTFARYCRLRNWNTLFVCGTDEYGTATETRALEEGLSPQQLCDRYHALHADIYTWFRISFDHFGRTTTPQQTRIAQDIFQRLLARGFLLQDTLEQLRCESCGRYLADRFVEGTCPFCAYAEARGDQCDRCGKLINAVELKDPRCKVCRGTPTVTPTQHLFLDLPKLEGRLEAWLERTWAAGDWTANARHITRTWLRDGLKPRCITRDLTWGTPVPLDGFRDKVFYVWFDAPIGYLSITADYTEHWERWWKNPQQVELYNFMAKDNVPFHSVVFPCSLLGADDNYTLVNHLIATEYLNYEDGKFSKSRGVGVFGDMAKDTGIPADVWRFYLLYLRPEGQDSAFSWADLLLKNNSELLNNLGNFINRAGMFVCKFFGGVVPAMALTPEDQRLLARVTLEVRQYHQLMEKVRIRDALRCVLSISRHGNQYIQVNEPWKRIKGDERDRQRAGTVTGVAVNVAAALGALLQPFVPGVSAAIQAQLRIPPERCGLGPGLTCTLPAGHRVGTVSPLFQKLEPEQVEALRQRFGGGQVSGAQAKQPPPASAPPPAPTAAAAPGDPKLIQELTEQVAKQGTLVRQLKAAQVEKAQVDAQVAKLLELKQQLALAEGRSPEVPKGKRKK</sequence>
<keyword evidence="20" id="KW-1185">Reference proteome</keyword>
<dbReference type="Gene3D" id="1.10.730.10">
    <property type="entry name" value="Isoleucyl-tRNA Synthetase, Domain 1"/>
    <property type="match status" value="1"/>
</dbReference>
<dbReference type="Gene3D" id="3.40.50.620">
    <property type="entry name" value="HUPs"/>
    <property type="match status" value="1"/>
</dbReference>
<evidence type="ECO:0000259" key="18">
    <source>
        <dbReference type="PROSITE" id="PS51185"/>
    </source>
</evidence>
<dbReference type="FunFam" id="2.20.28.20:FF:000001">
    <property type="entry name" value="Methionine--tRNA ligase"/>
    <property type="match status" value="1"/>
</dbReference>
<evidence type="ECO:0000313" key="20">
    <source>
        <dbReference type="Proteomes" id="UP000269221"/>
    </source>
</evidence>
<dbReference type="SUPFAM" id="SSF57770">
    <property type="entry name" value="Methionyl-tRNA synthetase (MetRS), Zn-domain"/>
    <property type="match status" value="1"/>
</dbReference>
<dbReference type="NCBIfam" id="TIGR00398">
    <property type="entry name" value="metG"/>
    <property type="match status" value="1"/>
</dbReference>
<evidence type="ECO:0000256" key="6">
    <source>
        <dbReference type="ARBA" id="ARBA00022598"/>
    </source>
</evidence>
<dbReference type="InterPro" id="IPR033911">
    <property type="entry name" value="MetRS_core"/>
</dbReference>
<dbReference type="Gene3D" id="3.40.30.10">
    <property type="entry name" value="Glutaredoxin"/>
    <property type="match status" value="1"/>
</dbReference>
<evidence type="ECO:0000256" key="12">
    <source>
        <dbReference type="ARBA" id="ARBA00030904"/>
    </source>
</evidence>
<feature type="domain" description="WHEP-TRS" evidence="18">
    <location>
        <begin position="857"/>
        <end position="913"/>
    </location>
</feature>
<dbReference type="EC" id="6.1.1.10" evidence="3"/>
<dbReference type="InterPro" id="IPR000738">
    <property type="entry name" value="WHEP-TRS_dom"/>
</dbReference>
<keyword evidence="8 14" id="KW-0067">ATP-binding</keyword>
<dbReference type="SUPFAM" id="SSF52374">
    <property type="entry name" value="Nucleotidylyl transferase"/>
    <property type="match status" value="1"/>
</dbReference>
<dbReference type="PROSITE" id="PS51185">
    <property type="entry name" value="WHEP_TRS_2"/>
    <property type="match status" value="1"/>
</dbReference>
<dbReference type="InterPro" id="IPR041872">
    <property type="entry name" value="Anticodon_Met"/>
</dbReference>
<feature type="region of interest" description="Disordered" evidence="16">
    <location>
        <begin position="189"/>
        <end position="238"/>
    </location>
</feature>